<keyword evidence="5" id="KW-1278">Translocase</keyword>
<name>A0A367YV33_9ACTN</name>
<reference evidence="9 10" key="1">
    <citation type="submission" date="2018-07" db="EMBL/GenBank/DDBJ databases">
        <title>Desertimonas flava gen. nov. sp. nov.</title>
        <authorList>
            <person name="Liu S."/>
        </authorList>
    </citation>
    <scope>NUCLEOTIDE SEQUENCE [LARGE SCALE GENOMIC DNA]</scope>
    <source>
        <strain evidence="9 10">16Sb5-5</strain>
    </source>
</reference>
<proteinExistence type="inferred from homology"/>
<feature type="transmembrane region" description="Helical" evidence="5">
    <location>
        <begin position="560"/>
        <end position="579"/>
    </location>
</feature>
<feature type="transmembrane region" description="Helical" evidence="5">
    <location>
        <begin position="233"/>
        <end position="255"/>
    </location>
</feature>
<dbReference type="EC" id="7.1.1.-" evidence="5"/>
<dbReference type="GO" id="GO:0005886">
    <property type="term" value="C:plasma membrane"/>
    <property type="evidence" value="ECO:0007669"/>
    <property type="project" value="UniProtKB-SubCell"/>
</dbReference>
<feature type="transmembrane region" description="Helical" evidence="5">
    <location>
        <begin position="363"/>
        <end position="384"/>
    </location>
</feature>
<evidence type="ECO:0000256" key="3">
    <source>
        <dbReference type="ARBA" id="ARBA00022989"/>
    </source>
</evidence>
<feature type="transmembrane region" description="Helical" evidence="5">
    <location>
        <begin position="303"/>
        <end position="322"/>
    </location>
</feature>
<dbReference type="EMBL" id="QOUI01000005">
    <property type="protein sequence ID" value="RCK69688.1"/>
    <property type="molecule type" value="Genomic_DNA"/>
</dbReference>
<evidence type="ECO:0000259" key="8">
    <source>
        <dbReference type="Pfam" id="PF00361"/>
    </source>
</evidence>
<keyword evidence="10" id="KW-1185">Reference proteome</keyword>
<dbReference type="Pfam" id="PF00361">
    <property type="entry name" value="Proton_antipo_M"/>
    <property type="match status" value="1"/>
</dbReference>
<evidence type="ECO:0000256" key="7">
    <source>
        <dbReference type="SAM" id="MobiDB-lite"/>
    </source>
</evidence>
<dbReference type="NCBIfam" id="TIGR01770">
    <property type="entry name" value="NDH_I_N"/>
    <property type="match status" value="1"/>
</dbReference>
<keyword evidence="5" id="KW-0520">NAD</keyword>
<dbReference type="HAMAP" id="MF_00445">
    <property type="entry name" value="NDH1_NuoN_1"/>
    <property type="match status" value="1"/>
</dbReference>
<feature type="region of interest" description="Disordered" evidence="7">
    <location>
        <begin position="524"/>
        <end position="548"/>
    </location>
</feature>
<feature type="transmembrane region" description="Helical" evidence="5">
    <location>
        <begin position="405"/>
        <end position="429"/>
    </location>
</feature>
<gene>
    <name evidence="5" type="primary">nuoN</name>
    <name evidence="9" type="ORF">DT076_09565</name>
</gene>
<comment type="catalytic activity">
    <reaction evidence="5">
        <text>a quinone + NADH + 5 H(+)(in) = a quinol + NAD(+) + 4 H(+)(out)</text>
        <dbReference type="Rhea" id="RHEA:57888"/>
        <dbReference type="ChEBI" id="CHEBI:15378"/>
        <dbReference type="ChEBI" id="CHEBI:24646"/>
        <dbReference type="ChEBI" id="CHEBI:57540"/>
        <dbReference type="ChEBI" id="CHEBI:57945"/>
        <dbReference type="ChEBI" id="CHEBI:132124"/>
    </reaction>
</comment>
<feature type="transmembrane region" description="Helical" evidence="5">
    <location>
        <begin position="159"/>
        <end position="177"/>
    </location>
</feature>
<keyword evidence="5" id="KW-0813">Transport</keyword>
<feature type="domain" description="NADH:quinone oxidoreductase/Mrp antiporter transmembrane" evidence="8">
    <location>
        <begin position="153"/>
        <end position="455"/>
    </location>
</feature>
<feature type="transmembrane region" description="Helical" evidence="5">
    <location>
        <begin position="329"/>
        <end position="351"/>
    </location>
</feature>
<comment type="caution">
    <text evidence="9">The sequence shown here is derived from an EMBL/GenBank/DDBJ whole genome shotgun (WGS) entry which is preliminary data.</text>
</comment>
<accession>A0A367YV33</accession>
<dbReference type="AlphaFoldDB" id="A0A367YV33"/>
<evidence type="ECO:0000256" key="2">
    <source>
        <dbReference type="ARBA" id="ARBA00022692"/>
    </source>
</evidence>
<evidence type="ECO:0000313" key="9">
    <source>
        <dbReference type="EMBL" id="RCK69688.1"/>
    </source>
</evidence>
<keyword evidence="5" id="KW-1003">Cell membrane</keyword>
<dbReference type="InterPro" id="IPR010096">
    <property type="entry name" value="NADH-Q_OxRdtase_suN/2"/>
</dbReference>
<dbReference type="GO" id="GO:0012505">
    <property type="term" value="C:endomembrane system"/>
    <property type="evidence" value="ECO:0007669"/>
    <property type="project" value="UniProtKB-SubCell"/>
</dbReference>
<dbReference type="Proteomes" id="UP000252770">
    <property type="component" value="Unassembled WGS sequence"/>
</dbReference>
<keyword evidence="4 5" id="KW-0472">Membrane</keyword>
<comment type="subcellular location">
    <subcellularLocation>
        <location evidence="5">Cell membrane</location>
        <topology evidence="5">Multi-pass membrane protein</topology>
    </subcellularLocation>
    <subcellularLocation>
        <location evidence="1">Endomembrane system</location>
        <topology evidence="1">Multi-pass membrane protein</topology>
    </subcellularLocation>
    <subcellularLocation>
        <location evidence="6">Membrane</location>
        <topology evidence="6">Multi-pass membrane protein</topology>
    </subcellularLocation>
</comment>
<feature type="transmembrane region" description="Helical" evidence="5">
    <location>
        <begin position="12"/>
        <end position="32"/>
    </location>
</feature>
<feature type="transmembrane region" description="Helical" evidence="5">
    <location>
        <begin position="81"/>
        <end position="98"/>
    </location>
</feature>
<comment type="similarity">
    <text evidence="5">Belongs to the complex I subunit 2 family.</text>
</comment>
<sequence length="595" mass="61338">MEITPPSLEYARLMPLIVVFAGACLGVLVEAVTPRSARWPVQVGLTFLTLLVAGALTVSGWSAADVGISALGSVAVDLPTYFVWTALLVLGALSLLLFTERRLNGGVSAFAPQAAAVPGSVDEELAIRARTEHSEVYPLALFSLFGMMLFAAASDLLVMFVALEILSLPLYLVCALARRRRLLSQEAGLKYFLLGALASAFFLYGVAMLYGYAGSFDLAALDAAISAGQQSTWLLLVGMAGVSIGLLFKVAAVPFHSWTPDVYTGAPTAVTAFMASCTKIAAVAALLRVFYVGLGGLRWDWQPLMALLAVLTMAVGALLAITQTDVKRMLAYSSITHAGFMLTAVTGASLSSGARDLSSVGATLFYLVAYGAASVGAFAVVTLVRDRNGEASSLDDWAGLGRRHPWLAGAFSVFMLSFAGIPLTSGFIAKVSVFESAWSGGYAWLVVVGVVLSLLAAYFYLRVIVTLFFADPRPRAAAVTTDAGTTAPTGEPDPTTGAGPAGPAAAGPTAEAAQPGAGALSVATRSEEGAAAPAEETSVTSTASRPELGAGEVGVGRAGVATYAAVAVAVALTVVFGLVPGPLLELALQASVFLR</sequence>
<protein>
    <recommendedName>
        <fullName evidence="5">NADH-quinone oxidoreductase subunit N</fullName>
        <ecNumber evidence="5">7.1.1.-</ecNumber>
    </recommendedName>
    <alternativeName>
        <fullName evidence="5">NADH dehydrogenase I subunit N</fullName>
    </alternativeName>
    <alternativeName>
        <fullName evidence="5">NDH-1 subunit N</fullName>
    </alternativeName>
</protein>
<dbReference type="RefSeq" id="WP_114126449.1">
    <property type="nucleotide sequence ID" value="NZ_QOUI01000005.1"/>
</dbReference>
<dbReference type="GO" id="GO:0008137">
    <property type="term" value="F:NADH dehydrogenase (ubiquinone) activity"/>
    <property type="evidence" value="ECO:0007669"/>
    <property type="project" value="InterPro"/>
</dbReference>
<dbReference type="PANTHER" id="PTHR22773">
    <property type="entry name" value="NADH DEHYDROGENASE"/>
    <property type="match status" value="1"/>
</dbReference>
<feature type="region of interest" description="Disordered" evidence="7">
    <location>
        <begin position="479"/>
        <end position="512"/>
    </location>
</feature>
<feature type="transmembrane region" description="Helical" evidence="5">
    <location>
        <begin position="136"/>
        <end position="153"/>
    </location>
</feature>
<dbReference type="GO" id="GO:0042773">
    <property type="term" value="P:ATP synthesis coupled electron transport"/>
    <property type="evidence" value="ECO:0007669"/>
    <property type="project" value="InterPro"/>
</dbReference>
<organism evidence="9 10">
    <name type="scientific">Desertihabitans brevis</name>
    <dbReference type="NCBI Taxonomy" id="2268447"/>
    <lineage>
        <taxon>Bacteria</taxon>
        <taxon>Bacillati</taxon>
        <taxon>Actinomycetota</taxon>
        <taxon>Actinomycetes</taxon>
        <taxon>Propionibacteriales</taxon>
        <taxon>Propionibacteriaceae</taxon>
        <taxon>Desertihabitans</taxon>
    </lineage>
</organism>
<comment type="function">
    <text evidence="5">NDH-1 shuttles electrons from NADH, via FMN and iron-sulfur (Fe-S) centers, to quinones in the respiratory chain. The immediate electron acceptor for the enzyme in this species is believed to be a menaquinone. Couples the redox reaction to proton translocation (for every two electrons transferred, four hydrogen ions are translocated across the cytoplasmic membrane), and thus conserves the redox energy in a proton gradient.</text>
</comment>
<dbReference type="GO" id="GO:0050136">
    <property type="term" value="F:NADH dehydrogenase (quinone) (non-electrogenic) activity"/>
    <property type="evidence" value="ECO:0007669"/>
    <property type="project" value="UniProtKB-UniRule"/>
</dbReference>
<dbReference type="InterPro" id="IPR001750">
    <property type="entry name" value="ND/Mrp_TM"/>
</dbReference>
<comment type="subunit">
    <text evidence="5">NDH-1 is composed of 14 different subunits. Subunits NuoA, H, J, K, L, M, N constitute the membrane sector of the complex.</text>
</comment>
<keyword evidence="9" id="KW-0560">Oxidoreductase</keyword>
<feature type="transmembrane region" description="Helical" evidence="5">
    <location>
        <begin position="441"/>
        <end position="461"/>
    </location>
</feature>
<evidence type="ECO:0000256" key="1">
    <source>
        <dbReference type="ARBA" id="ARBA00004127"/>
    </source>
</evidence>
<keyword evidence="5" id="KW-0874">Quinone</keyword>
<dbReference type="GO" id="GO:0048038">
    <property type="term" value="F:quinone binding"/>
    <property type="evidence" value="ECO:0007669"/>
    <property type="project" value="UniProtKB-KW"/>
</dbReference>
<feature type="transmembrane region" description="Helical" evidence="5">
    <location>
        <begin position="189"/>
        <end position="213"/>
    </location>
</feature>
<dbReference type="NCBIfam" id="NF004441">
    <property type="entry name" value="PRK05777.1-4"/>
    <property type="match status" value="1"/>
</dbReference>
<feature type="transmembrane region" description="Helical" evidence="5">
    <location>
        <begin position="39"/>
        <end position="61"/>
    </location>
</feature>
<feature type="transmembrane region" description="Helical" evidence="5">
    <location>
        <begin position="267"/>
        <end position="291"/>
    </location>
</feature>
<evidence type="ECO:0000256" key="5">
    <source>
        <dbReference type="HAMAP-Rule" id="MF_00445"/>
    </source>
</evidence>
<keyword evidence="3 5" id="KW-1133">Transmembrane helix</keyword>
<evidence type="ECO:0000313" key="10">
    <source>
        <dbReference type="Proteomes" id="UP000252770"/>
    </source>
</evidence>
<keyword evidence="2 5" id="KW-0812">Transmembrane</keyword>
<evidence type="ECO:0000256" key="4">
    <source>
        <dbReference type="ARBA" id="ARBA00023136"/>
    </source>
</evidence>
<evidence type="ECO:0000256" key="6">
    <source>
        <dbReference type="RuleBase" id="RU000320"/>
    </source>
</evidence>